<dbReference type="AlphaFoldDB" id="A0A6N8FD40"/>
<gene>
    <name evidence="4" type="ORF">GMD78_03440</name>
</gene>
<keyword evidence="5" id="KW-1185">Reference proteome</keyword>
<evidence type="ECO:0000256" key="2">
    <source>
        <dbReference type="ARBA" id="ARBA00022679"/>
    </source>
</evidence>
<evidence type="ECO:0000313" key="5">
    <source>
        <dbReference type="Proteomes" id="UP000469125"/>
    </source>
</evidence>
<dbReference type="InterPro" id="IPR027417">
    <property type="entry name" value="P-loop_NTPase"/>
</dbReference>
<accession>A0A6N8FD40</accession>
<evidence type="ECO:0000313" key="4">
    <source>
        <dbReference type="EMBL" id="MUK87453.1"/>
    </source>
</evidence>
<proteinExistence type="inferred from homology"/>
<dbReference type="Proteomes" id="UP000469125">
    <property type="component" value="Unassembled WGS sequence"/>
</dbReference>
<evidence type="ECO:0000259" key="3">
    <source>
        <dbReference type="Pfam" id="PF00685"/>
    </source>
</evidence>
<feature type="domain" description="Sulfotransferase" evidence="3">
    <location>
        <begin position="40"/>
        <end position="271"/>
    </location>
</feature>
<sequence length="277" mass="32413">MSFLIRIIQIPITWRSIIGKMIKRKDDFMSENQNYIVQEDDICLVSYPKSGNNFLLFLVATLLYKTKIDWSTKGKMIQNVATEPIKGLPSPHLVWSHEGYDPTYPKVIYLVRDPRDIVISYHHHNRKYYADPRNFDDFFDAFMEGSIGPAGPWDKNVESWLDNRDKVKKGFLLIKYEDLLVNTSKNAHRIIKFLNLDRTEEEINEAVDWASFDNMKALEKKQSIHLNGNSPFVNPKMPFVREGKANKWKSVLNQNQQKQINQKFHTALTRLGYEIST</sequence>
<dbReference type="EMBL" id="WOCA01000002">
    <property type="protein sequence ID" value="MUK87453.1"/>
    <property type="molecule type" value="Genomic_DNA"/>
</dbReference>
<dbReference type="InterPro" id="IPR000863">
    <property type="entry name" value="Sulfotransferase_dom"/>
</dbReference>
<organism evidence="4 5">
    <name type="scientific">Ornithinibacillus caprae</name>
    <dbReference type="NCBI Taxonomy" id="2678566"/>
    <lineage>
        <taxon>Bacteria</taxon>
        <taxon>Bacillati</taxon>
        <taxon>Bacillota</taxon>
        <taxon>Bacilli</taxon>
        <taxon>Bacillales</taxon>
        <taxon>Bacillaceae</taxon>
        <taxon>Ornithinibacillus</taxon>
    </lineage>
</organism>
<protein>
    <recommendedName>
        <fullName evidence="3">Sulfotransferase domain-containing protein</fullName>
    </recommendedName>
</protein>
<dbReference type="PANTHER" id="PTHR11783">
    <property type="entry name" value="SULFOTRANSFERASE SULT"/>
    <property type="match status" value="1"/>
</dbReference>
<evidence type="ECO:0000256" key="1">
    <source>
        <dbReference type="ARBA" id="ARBA00005771"/>
    </source>
</evidence>
<keyword evidence="2" id="KW-0808">Transferase</keyword>
<dbReference type="GO" id="GO:0008146">
    <property type="term" value="F:sulfotransferase activity"/>
    <property type="evidence" value="ECO:0007669"/>
    <property type="project" value="InterPro"/>
</dbReference>
<dbReference type="Pfam" id="PF00685">
    <property type="entry name" value="Sulfotransfer_1"/>
    <property type="match status" value="1"/>
</dbReference>
<dbReference type="SUPFAM" id="SSF52540">
    <property type="entry name" value="P-loop containing nucleoside triphosphate hydrolases"/>
    <property type="match status" value="1"/>
</dbReference>
<dbReference type="Gene3D" id="3.40.50.300">
    <property type="entry name" value="P-loop containing nucleotide triphosphate hydrolases"/>
    <property type="match status" value="1"/>
</dbReference>
<reference evidence="4 5" key="1">
    <citation type="submission" date="2019-11" db="EMBL/GenBank/DDBJ databases">
        <authorList>
            <person name="Li X."/>
        </authorList>
    </citation>
    <scope>NUCLEOTIDE SEQUENCE [LARGE SCALE GENOMIC DNA]</scope>
    <source>
        <strain evidence="4 5">L9</strain>
    </source>
</reference>
<comment type="caution">
    <text evidence="4">The sequence shown here is derived from an EMBL/GenBank/DDBJ whole genome shotgun (WGS) entry which is preliminary data.</text>
</comment>
<name>A0A6N8FD40_9BACI</name>
<comment type="similarity">
    <text evidence="1">Belongs to the sulfotransferase 1 family.</text>
</comment>